<reference evidence="1" key="1">
    <citation type="journal article" date="2023" name="Plant J.">
        <title>The genome of the king protea, Protea cynaroides.</title>
        <authorList>
            <person name="Chang J."/>
            <person name="Duong T.A."/>
            <person name="Schoeman C."/>
            <person name="Ma X."/>
            <person name="Roodt D."/>
            <person name="Barker N."/>
            <person name="Li Z."/>
            <person name="Van de Peer Y."/>
            <person name="Mizrachi E."/>
        </authorList>
    </citation>
    <scope>NUCLEOTIDE SEQUENCE</scope>
    <source>
        <tissue evidence="1">Young leaves</tissue>
    </source>
</reference>
<evidence type="ECO:0000313" key="1">
    <source>
        <dbReference type="EMBL" id="KAJ4972951.1"/>
    </source>
</evidence>
<dbReference type="Proteomes" id="UP001141806">
    <property type="component" value="Unassembled WGS sequence"/>
</dbReference>
<comment type="caution">
    <text evidence="1">The sequence shown here is derived from an EMBL/GenBank/DDBJ whole genome shotgun (WGS) entry which is preliminary data.</text>
</comment>
<accession>A0A9Q0KMK4</accession>
<dbReference type="AlphaFoldDB" id="A0A9Q0KMK4"/>
<organism evidence="1 2">
    <name type="scientific">Protea cynaroides</name>
    <dbReference type="NCBI Taxonomy" id="273540"/>
    <lineage>
        <taxon>Eukaryota</taxon>
        <taxon>Viridiplantae</taxon>
        <taxon>Streptophyta</taxon>
        <taxon>Embryophyta</taxon>
        <taxon>Tracheophyta</taxon>
        <taxon>Spermatophyta</taxon>
        <taxon>Magnoliopsida</taxon>
        <taxon>Proteales</taxon>
        <taxon>Proteaceae</taxon>
        <taxon>Protea</taxon>
    </lineage>
</organism>
<dbReference type="EMBL" id="JAMYWD010000004">
    <property type="protein sequence ID" value="KAJ4972951.1"/>
    <property type="molecule type" value="Genomic_DNA"/>
</dbReference>
<evidence type="ECO:0000313" key="2">
    <source>
        <dbReference type="Proteomes" id="UP001141806"/>
    </source>
</evidence>
<protein>
    <submittedName>
        <fullName evidence="1">Uncharacterized protein</fullName>
    </submittedName>
</protein>
<proteinExistence type="predicted"/>
<gene>
    <name evidence="1" type="ORF">NE237_006125</name>
</gene>
<keyword evidence="2" id="KW-1185">Reference proteome</keyword>
<sequence>MRNCFGNVISEYLVVNETCRELSAQEACCKAINWLKGGCVGILVHVQVIILRLWSDDETKMIEELLITLKSWVDIFLMCVLTFGYGSCSQIIRVLEVFRNVASA</sequence>
<name>A0A9Q0KMK4_9MAGN</name>